<accession>A0ABY2XC99</accession>
<gene>
    <name evidence="2" type="ORF">FGK64_12175</name>
</gene>
<evidence type="ECO:0000313" key="2">
    <source>
        <dbReference type="EMBL" id="TMV13489.1"/>
    </source>
</evidence>
<protein>
    <recommendedName>
        <fullName evidence="4">Polyketide cyclase / dehydrase and lipid transport</fullName>
    </recommendedName>
</protein>
<feature type="chain" id="PRO_5046603498" description="Polyketide cyclase / dehydrase and lipid transport" evidence="1">
    <location>
        <begin position="22"/>
        <end position="168"/>
    </location>
</feature>
<feature type="signal peptide" evidence="1">
    <location>
        <begin position="1"/>
        <end position="21"/>
    </location>
</feature>
<proteinExistence type="predicted"/>
<evidence type="ECO:0008006" key="4">
    <source>
        <dbReference type="Google" id="ProtNLM"/>
    </source>
</evidence>
<dbReference type="Proteomes" id="UP001191082">
    <property type="component" value="Unassembled WGS sequence"/>
</dbReference>
<keyword evidence="3" id="KW-1185">Reference proteome</keyword>
<organism evidence="2 3">
    <name type="scientific">Arenibacterium halophilum</name>
    <dbReference type="NCBI Taxonomy" id="2583821"/>
    <lineage>
        <taxon>Bacteria</taxon>
        <taxon>Pseudomonadati</taxon>
        <taxon>Pseudomonadota</taxon>
        <taxon>Alphaproteobacteria</taxon>
        <taxon>Rhodobacterales</taxon>
        <taxon>Paracoccaceae</taxon>
        <taxon>Arenibacterium</taxon>
    </lineage>
</organism>
<dbReference type="EMBL" id="VCPC01000002">
    <property type="protein sequence ID" value="TMV13489.1"/>
    <property type="molecule type" value="Genomic_DNA"/>
</dbReference>
<comment type="caution">
    <text evidence="2">The sequence shown here is derived from an EMBL/GenBank/DDBJ whole genome shotgun (WGS) entry which is preliminary data.</text>
</comment>
<evidence type="ECO:0000256" key="1">
    <source>
        <dbReference type="SAM" id="SignalP"/>
    </source>
</evidence>
<reference evidence="2 3" key="1">
    <citation type="submission" date="2019-05" db="EMBL/GenBank/DDBJ databases">
        <title>Marivita sp. nov. isolated from sea sediment.</title>
        <authorList>
            <person name="Kim W."/>
        </authorList>
    </citation>
    <scope>NUCLEOTIDE SEQUENCE [LARGE SCALE GENOMIC DNA]</scope>
    <source>
        <strain evidence="2 3">CAU 1492</strain>
    </source>
</reference>
<dbReference type="RefSeq" id="WP_138864043.1">
    <property type="nucleotide sequence ID" value="NZ_VCPC01000002.1"/>
</dbReference>
<evidence type="ECO:0000313" key="3">
    <source>
        <dbReference type="Proteomes" id="UP001191082"/>
    </source>
</evidence>
<keyword evidence="1" id="KW-0732">Signal</keyword>
<sequence>MKRIILGTVAAVSLMAGPALAAEPTVRELTVTADMADLETANASRYYPQISGDLSAAIYDRVTLDDDPNGYVVDVKLGSVSLDGDTTLPDTAEFNQMEGVVTISSPNTNAPLVSYPVQIVANSGGAAVPAGYVAVNPSTDDFYTAMLNGFAEVVSEKMPEAMREAGSR</sequence>
<name>A0ABY2XC99_9RHOB</name>